<name>A0A8J6ASD2_9EUKA</name>
<feature type="region of interest" description="Disordered" evidence="1">
    <location>
        <begin position="580"/>
        <end position="608"/>
    </location>
</feature>
<evidence type="ECO:0000313" key="2">
    <source>
        <dbReference type="EMBL" id="KAG9391115.1"/>
    </source>
</evidence>
<evidence type="ECO:0000256" key="1">
    <source>
        <dbReference type="SAM" id="MobiDB-lite"/>
    </source>
</evidence>
<keyword evidence="3" id="KW-1185">Reference proteome</keyword>
<dbReference type="AlphaFoldDB" id="A0A8J6ASD2"/>
<organism evidence="2 3">
    <name type="scientific">Carpediemonas membranifera</name>
    <dbReference type="NCBI Taxonomy" id="201153"/>
    <lineage>
        <taxon>Eukaryota</taxon>
        <taxon>Metamonada</taxon>
        <taxon>Carpediemonas-like organisms</taxon>
        <taxon>Carpediemonas</taxon>
    </lineage>
</organism>
<gene>
    <name evidence="2" type="ORF">J8273_7389</name>
</gene>
<accession>A0A8J6ASD2</accession>
<dbReference type="EMBL" id="JAHDYR010000062">
    <property type="protein sequence ID" value="KAG9391115.1"/>
    <property type="molecule type" value="Genomic_DNA"/>
</dbReference>
<sequence length="1036" mass="111226">MRHYEQLSRSLSTYGLSGLQCAPQTFVALFDTSVDHIMSSDSHPDDVVIAAARYINTLLAAVPQDSAEAYHVALVAEEHLEYVGVGISVLLPHLSGLMVTDAVCRLLVLAPPTLLARALPGASSAFTRTLASTKSPKHVGKLLDGYWRLLSRVPLPPSALAHVEGQLRRIDAAVSPIVARERVPWTPVSLPPTPLVDQFLRLLCRSLAWGGPWPEFVKDTDVIVQWLRALPETLGLQGERAYTDTACISVCLALIGFFRAAPVAMIEHVIADTEIVVKTLTAIQDLIRHAPSPIAEVGIAQASTTMPLPRSTWCKDSLALIAAQGLARELGLAAVRCLIVDVQFMAWREAGLDALSQCILGACGLGWGVRVEGGFDDFISPPPALTQTALGMLGEVVPAVAGLISVLTLSIDDSSALFSACSLVRAVAVLYTVVGARGEFESLIIETLPFLLPTAPVSLVAATTLESMAAAWSRLTDDAATPTALITGSLVPLLRRLSSQLPFPSVYPNACSTVDAVLSHLEQSATVEVTLTSTLLLAELLPMSRSIARSLTLLGPDQAGPLLTILDRISGALARRAVTFVPNSTEDGESDVGETATPEAEPDDDEETAEEYFTRLHARNEEARTLHMDESELDEFKAADPTPPRADQAVVLPGPPFPVTVTVHTRVGGVDSRAVDVESFVRISREIWKVAGDAAGPLIASPSSRNRALRVVETVSRALARDSFLLPVGDDEAEYGIHTLMPLVHRIWPYLIPVLGGSLDSGVLAVRVVVLLMQSAPEFTAHRVTAVLGRFEKICGSNPLTGPQWILDQTDARADDASPGIRMRDPTSLGGEEARVVAAARRIEAAQHLVSLGLDPRDPETVKLIAQYEQSDACRVLDGMLSFTRAALALPLDNEATQTMVGILLLCMGMGQPQAMVREAKRQLGTLCRAKVQERRQTEKDVAEIAPYLTDPPIAEPALFLAKVAEIAEVMQMPAGTGQLSLELQRFRPDRRTAPTTTFLLNSKTDVHGVLRRAASLVSVGDVRDLIGAVETVRDM</sequence>
<comment type="caution">
    <text evidence="2">The sequence shown here is derived from an EMBL/GenBank/DDBJ whole genome shotgun (WGS) entry which is preliminary data.</text>
</comment>
<dbReference type="Proteomes" id="UP000717585">
    <property type="component" value="Unassembled WGS sequence"/>
</dbReference>
<evidence type="ECO:0000313" key="3">
    <source>
        <dbReference type="Proteomes" id="UP000717585"/>
    </source>
</evidence>
<reference evidence="2" key="1">
    <citation type="submission" date="2021-05" db="EMBL/GenBank/DDBJ databases">
        <title>A free-living protist that lacks canonical eukaryotic 1 DNA replication and segregation systems.</title>
        <authorList>
            <person name="Salas-Leiva D.E."/>
            <person name="Tromer E.C."/>
            <person name="Curtis B.A."/>
            <person name="Jerlstrom-Hultqvist J."/>
            <person name="Kolisko M."/>
            <person name="Yi Z."/>
            <person name="Salas-Leiva J.S."/>
            <person name="Gallot-Lavallee L."/>
            <person name="Kops G.J.P.L."/>
            <person name="Archibald J.M."/>
            <person name="Simpson A.G.B."/>
            <person name="Roger A.J."/>
        </authorList>
    </citation>
    <scope>NUCLEOTIDE SEQUENCE</scope>
    <source>
        <strain evidence="2">BICM</strain>
    </source>
</reference>
<proteinExistence type="predicted"/>
<protein>
    <submittedName>
        <fullName evidence="2">Uncharacterized protein</fullName>
    </submittedName>
</protein>